<sequence length="94" mass="10302">MTDIELQQCAKLADQVRYGGNPEHKKNPGDFGLISPSGARPGKSLCDAVNIFSRKIALQYLQSGLRRGLISERFNGAWPQNIWSVTNNGDALEA</sequence>
<dbReference type="AlphaFoldDB" id="A0A975R8U4"/>
<dbReference type="RefSeq" id="WP_215582215.1">
    <property type="nucleotide sequence ID" value="NZ_CP073754.1"/>
</dbReference>
<accession>A0A975R8U4</accession>
<gene>
    <name evidence="1" type="ORF">KEF85_15890</name>
</gene>
<proteinExistence type="predicted"/>
<name>A0A975R8U4_9GAMM</name>
<protein>
    <submittedName>
        <fullName evidence="1">Uncharacterized protein</fullName>
    </submittedName>
</protein>
<dbReference type="KEGG" id="mpad:KEF85_15890"/>
<keyword evidence="2" id="KW-1185">Reference proteome</keyword>
<evidence type="ECO:0000313" key="1">
    <source>
        <dbReference type="EMBL" id="QWF70775.1"/>
    </source>
</evidence>
<dbReference type="Proteomes" id="UP000676649">
    <property type="component" value="Chromosome"/>
</dbReference>
<organism evidence="1 2">
    <name type="scientific">Methylomonas paludis</name>
    <dbReference type="NCBI Taxonomy" id="1173101"/>
    <lineage>
        <taxon>Bacteria</taxon>
        <taxon>Pseudomonadati</taxon>
        <taxon>Pseudomonadota</taxon>
        <taxon>Gammaproteobacteria</taxon>
        <taxon>Methylococcales</taxon>
        <taxon>Methylococcaceae</taxon>
        <taxon>Methylomonas</taxon>
    </lineage>
</organism>
<dbReference type="EMBL" id="CP073754">
    <property type="protein sequence ID" value="QWF70775.1"/>
    <property type="molecule type" value="Genomic_DNA"/>
</dbReference>
<evidence type="ECO:0000313" key="2">
    <source>
        <dbReference type="Proteomes" id="UP000676649"/>
    </source>
</evidence>
<reference evidence="1" key="1">
    <citation type="submission" date="2021-04" db="EMBL/GenBank/DDBJ databases">
        <title>Draft genome sequence data of methanotrophic Methylovulum sp. strain S1L and Methylomonas sp. strain S2AM isolated from boreal lake water columns.</title>
        <authorList>
            <person name="Rissanen A.J."/>
            <person name="Mangayil R."/>
            <person name="Svenning M.M."/>
            <person name="Khanongnuch R."/>
        </authorList>
    </citation>
    <scope>NUCLEOTIDE SEQUENCE</scope>
    <source>
        <strain evidence="1">S2AM</strain>
    </source>
</reference>